<keyword evidence="2" id="KW-0812">Transmembrane</keyword>
<reference evidence="3" key="1">
    <citation type="submission" date="2014-03" db="EMBL/GenBank/DDBJ databases">
        <authorList>
            <person name="Casaregola S."/>
        </authorList>
    </citation>
    <scope>NUCLEOTIDE SEQUENCE [LARGE SCALE GENOMIC DNA]</scope>
    <source>
        <strain evidence="3">CLIB 918</strain>
    </source>
</reference>
<proteinExistence type="predicted"/>
<evidence type="ECO:0000313" key="4">
    <source>
        <dbReference type="Proteomes" id="UP000242525"/>
    </source>
</evidence>
<feature type="transmembrane region" description="Helical" evidence="2">
    <location>
        <begin position="127"/>
        <end position="147"/>
    </location>
</feature>
<dbReference type="InterPro" id="IPR038770">
    <property type="entry name" value="Na+/solute_symporter_sf"/>
</dbReference>
<feature type="transmembrane region" description="Helical" evidence="2">
    <location>
        <begin position="244"/>
        <end position="262"/>
    </location>
</feature>
<feature type="transmembrane region" description="Helical" evidence="2">
    <location>
        <begin position="67"/>
        <end position="88"/>
    </location>
</feature>
<dbReference type="InterPro" id="IPR016833">
    <property type="entry name" value="Put_Na-Bile_cotransptr"/>
</dbReference>
<keyword evidence="2" id="KW-0472">Membrane</keyword>
<dbReference type="PANTHER" id="PTHR18640">
    <property type="entry name" value="SOLUTE CARRIER FAMILY 10 MEMBER 7"/>
    <property type="match status" value="1"/>
</dbReference>
<feature type="transmembrane region" description="Helical" evidence="2">
    <location>
        <begin position="274"/>
        <end position="296"/>
    </location>
</feature>
<dbReference type="PANTHER" id="PTHR18640:SF5">
    <property type="entry name" value="SODIUM_BILE ACID COTRANSPORTER 7"/>
    <property type="match status" value="1"/>
</dbReference>
<evidence type="ECO:0000313" key="3">
    <source>
        <dbReference type="EMBL" id="CDO54729.1"/>
    </source>
</evidence>
<dbReference type="Proteomes" id="UP000242525">
    <property type="component" value="Unassembled WGS sequence"/>
</dbReference>
<organism evidence="3 4">
    <name type="scientific">Geotrichum candidum</name>
    <name type="common">Oospora lactis</name>
    <name type="synonym">Dipodascus geotrichum</name>
    <dbReference type="NCBI Taxonomy" id="1173061"/>
    <lineage>
        <taxon>Eukaryota</taxon>
        <taxon>Fungi</taxon>
        <taxon>Dikarya</taxon>
        <taxon>Ascomycota</taxon>
        <taxon>Saccharomycotina</taxon>
        <taxon>Dipodascomycetes</taxon>
        <taxon>Dipodascales</taxon>
        <taxon>Dipodascaceae</taxon>
        <taxon>Geotrichum</taxon>
    </lineage>
</organism>
<comment type="caution">
    <text evidence="3">The sequence shown here is derived from an EMBL/GenBank/DDBJ whole genome shotgun (WGS) entry which is preliminary data.</text>
</comment>
<feature type="transmembrane region" description="Helical" evidence="2">
    <location>
        <begin position="95"/>
        <end position="115"/>
    </location>
</feature>
<accession>A0A0J9XBA0</accession>
<dbReference type="EMBL" id="CCBN010000008">
    <property type="protein sequence ID" value="CDO54729.1"/>
    <property type="molecule type" value="Genomic_DNA"/>
</dbReference>
<dbReference type="OrthoDB" id="188035at2759"/>
<dbReference type="Gene3D" id="1.20.1530.20">
    <property type="match status" value="1"/>
</dbReference>
<dbReference type="STRING" id="1173061.A0A0J9XBA0"/>
<evidence type="ECO:0000256" key="2">
    <source>
        <dbReference type="SAM" id="Phobius"/>
    </source>
</evidence>
<name>A0A0J9XBA0_GEOCN</name>
<dbReference type="GO" id="GO:0005886">
    <property type="term" value="C:plasma membrane"/>
    <property type="evidence" value="ECO:0007669"/>
    <property type="project" value="TreeGrafter"/>
</dbReference>
<keyword evidence="2" id="KW-1133">Transmembrane helix</keyword>
<sequence>MPEPANTKQPPSAAHRVLKALKWILDTALYYWMIIGIGIAVLLAYLFPNVGRSEGVIRSQYSIDYGAVAFIFLVSGISTSTQTIIKMAAHWRSHLLVQVISFLITPTIIFAFAEAMRAAHNPRIDPYILVGLIITGCTPTTVSSNIVMTRQSNGNDSLALIEVTVGNVLGAFITPALVQMYLSVGTGFSYGNPALGSSVASLYGHVMKHLSLAVFLPLAVGQALRGIWPKQVQYLYTTFKLNKFGSFCLLLLIWTTFSTAFHQNAFEVVPTASIIMTVFFNIGVYLVFCIICFYMARSPLSKHALRQLPFLQAEYERAKARGEKARKPVKYYIYKLIGPFFFTRRDTIAVILCGAAKTVVLGVPLINAQYGERSDLIGRVSIPLVLYQGEQLVVSQFLIPIFKRWVAKEDLDNELFGIDDNNLSSGLPGEDDLSSQQSDKKDSVEIQETKVPVQTII</sequence>
<dbReference type="Pfam" id="PF13593">
    <property type="entry name" value="SBF_like"/>
    <property type="match status" value="1"/>
</dbReference>
<protein>
    <submittedName>
        <fullName evidence="3">Similar to Saccharomyces cerevisiae YMR034C Putative transporter, member of the SLC10 carrier family</fullName>
    </submittedName>
</protein>
<dbReference type="AlphaFoldDB" id="A0A0J9XBA0"/>
<feature type="transmembrane region" description="Helical" evidence="2">
    <location>
        <begin position="29"/>
        <end position="47"/>
    </location>
</feature>
<feature type="transmembrane region" description="Helical" evidence="2">
    <location>
        <begin position="159"/>
        <end position="182"/>
    </location>
</feature>
<evidence type="ECO:0000256" key="1">
    <source>
        <dbReference type="SAM" id="MobiDB-lite"/>
    </source>
</evidence>
<gene>
    <name evidence="3" type="ORF">BN980_GECA08s03816g</name>
</gene>
<keyword evidence="4" id="KW-1185">Reference proteome</keyword>
<feature type="region of interest" description="Disordered" evidence="1">
    <location>
        <begin position="422"/>
        <end position="444"/>
    </location>
</feature>